<sequence length="276" mass="31483">MFIRILPTLCLFILLIQSSYSQVRDQYVSTQGKTIATRFTPPTGFERLTTQAGSFANYLQNLPLKHHGSIVKYYNGSTKQNANVYIGVVDMEIGTQDLQQCADAVMRLRAEHLYQQKKYADIHFHFTNGDNVLYTQYAEGYRASVKGNKVIWTKKAKKDYSYSTFRQYMDLVFMYAGTLSLSKELQTVPSVQNIQIGDVFIKGGSPGHAVIVVDMAQNKKTGEKVFLLAQSYMPAQETQILRNPTDSEMSPWYNTNFAGDLITPEWTFEPNQLKRF</sequence>
<keyword evidence="2" id="KW-1185">Reference proteome</keyword>
<gene>
    <name evidence="1" type="ORF">QNI22_07035</name>
</gene>
<proteinExistence type="predicted"/>
<dbReference type="AlphaFoldDB" id="A0AAE3QYJ8"/>
<evidence type="ECO:0000313" key="1">
    <source>
        <dbReference type="EMBL" id="MDJ1500391.1"/>
    </source>
</evidence>
<dbReference type="InterPro" id="IPR032315">
    <property type="entry name" value="DUF4846"/>
</dbReference>
<dbReference type="Pfam" id="PF16138">
    <property type="entry name" value="DUF4846"/>
    <property type="match status" value="1"/>
</dbReference>
<accession>A0AAE3QYJ8</accession>
<comment type="caution">
    <text evidence="1">The sequence shown here is derived from an EMBL/GenBank/DDBJ whole genome shotgun (WGS) entry which is preliminary data.</text>
</comment>
<organism evidence="1 2">
    <name type="scientific">Xanthocytophaga agilis</name>
    <dbReference type="NCBI Taxonomy" id="3048010"/>
    <lineage>
        <taxon>Bacteria</taxon>
        <taxon>Pseudomonadati</taxon>
        <taxon>Bacteroidota</taxon>
        <taxon>Cytophagia</taxon>
        <taxon>Cytophagales</taxon>
        <taxon>Rhodocytophagaceae</taxon>
        <taxon>Xanthocytophaga</taxon>
    </lineage>
</organism>
<dbReference type="EMBL" id="JASJOU010000002">
    <property type="protein sequence ID" value="MDJ1500391.1"/>
    <property type="molecule type" value="Genomic_DNA"/>
</dbReference>
<reference evidence="1" key="1">
    <citation type="submission" date="2023-05" db="EMBL/GenBank/DDBJ databases">
        <authorList>
            <person name="Zhang X."/>
        </authorList>
    </citation>
    <scope>NUCLEOTIDE SEQUENCE</scope>
    <source>
        <strain evidence="1">BD1B2-1</strain>
    </source>
</reference>
<evidence type="ECO:0000313" key="2">
    <source>
        <dbReference type="Proteomes" id="UP001232063"/>
    </source>
</evidence>
<name>A0AAE3QYJ8_9BACT</name>
<dbReference type="Proteomes" id="UP001232063">
    <property type="component" value="Unassembled WGS sequence"/>
</dbReference>
<protein>
    <submittedName>
        <fullName evidence="1">DUF4846 domain-containing protein</fullName>
    </submittedName>
</protein>
<dbReference type="RefSeq" id="WP_314509922.1">
    <property type="nucleotide sequence ID" value="NZ_JASJOU010000002.1"/>
</dbReference>